<protein>
    <submittedName>
        <fullName evidence="1">Uncharacterized protein</fullName>
    </submittedName>
</protein>
<reference evidence="1 2" key="1">
    <citation type="submission" date="2019-04" db="EMBL/GenBank/DDBJ databases">
        <title>An improved genome assembly and genetic linkage map for asparagus bean, Vigna unguiculata ssp. sesquipedialis.</title>
        <authorList>
            <person name="Xia Q."/>
            <person name="Zhang R."/>
            <person name="Dong Y."/>
        </authorList>
    </citation>
    <scope>NUCLEOTIDE SEQUENCE [LARGE SCALE GENOMIC DNA]</scope>
    <source>
        <tissue evidence="1">Leaf</tissue>
    </source>
</reference>
<dbReference type="Proteomes" id="UP000501690">
    <property type="component" value="Linkage Group LG11"/>
</dbReference>
<accession>A0A4D6NLM6</accession>
<evidence type="ECO:0000313" key="1">
    <source>
        <dbReference type="EMBL" id="QCE14546.1"/>
    </source>
</evidence>
<name>A0A4D6NLM6_VIGUN</name>
<proteinExistence type="predicted"/>
<evidence type="ECO:0000313" key="2">
    <source>
        <dbReference type="Proteomes" id="UP000501690"/>
    </source>
</evidence>
<dbReference type="AlphaFoldDB" id="A0A4D6NLM6"/>
<sequence>MAQFSPFSLVSFLVTSSPSLVLHLHFVHGHFVHLFLRFPATVPPSSRKRGYHCIAPSSIVIRFLRSQVPNCNIVL</sequence>
<keyword evidence="2" id="KW-1185">Reference proteome</keyword>
<organism evidence="1 2">
    <name type="scientific">Vigna unguiculata</name>
    <name type="common">Cowpea</name>
    <dbReference type="NCBI Taxonomy" id="3917"/>
    <lineage>
        <taxon>Eukaryota</taxon>
        <taxon>Viridiplantae</taxon>
        <taxon>Streptophyta</taxon>
        <taxon>Embryophyta</taxon>
        <taxon>Tracheophyta</taxon>
        <taxon>Spermatophyta</taxon>
        <taxon>Magnoliopsida</taxon>
        <taxon>eudicotyledons</taxon>
        <taxon>Gunneridae</taxon>
        <taxon>Pentapetalae</taxon>
        <taxon>rosids</taxon>
        <taxon>fabids</taxon>
        <taxon>Fabales</taxon>
        <taxon>Fabaceae</taxon>
        <taxon>Papilionoideae</taxon>
        <taxon>50 kb inversion clade</taxon>
        <taxon>NPAAA clade</taxon>
        <taxon>indigoferoid/millettioid clade</taxon>
        <taxon>Phaseoleae</taxon>
        <taxon>Vigna</taxon>
    </lineage>
</organism>
<dbReference type="EMBL" id="CP039355">
    <property type="protein sequence ID" value="QCE14546.1"/>
    <property type="molecule type" value="Genomic_DNA"/>
</dbReference>
<gene>
    <name evidence="1" type="ORF">DEO72_LG11g1549</name>
</gene>